<protein>
    <submittedName>
        <fullName evidence="1">Uncharacterized protein</fullName>
    </submittedName>
</protein>
<name>A0A3Q7GYT4_SOLLC</name>
<evidence type="ECO:0000313" key="1">
    <source>
        <dbReference type="EnsemblPlants" id="Solyc06g065215.1.1"/>
    </source>
</evidence>
<keyword evidence="2" id="KW-1185">Reference proteome</keyword>
<sequence>MLSSSLYLDLKKRNLNSLIYGNSGSSMCVLLFFLDKLSHNVTEIRVLYNFRPGATQSASGLTEYSGGLKV</sequence>
<reference evidence="1" key="2">
    <citation type="submission" date="2019-01" db="UniProtKB">
        <authorList>
            <consortium name="EnsemblPlants"/>
        </authorList>
    </citation>
    <scope>IDENTIFICATION</scope>
    <source>
        <strain evidence="1">cv. Heinz 1706</strain>
    </source>
</reference>
<proteinExistence type="predicted"/>
<dbReference type="Proteomes" id="UP000004994">
    <property type="component" value="Chromosome 6"/>
</dbReference>
<dbReference type="EnsemblPlants" id="Solyc06g065215.1.1">
    <property type="protein sequence ID" value="Solyc06g065215.1.1"/>
    <property type="gene ID" value="Solyc06g065215.1"/>
</dbReference>
<evidence type="ECO:0000313" key="2">
    <source>
        <dbReference type="Proteomes" id="UP000004994"/>
    </source>
</evidence>
<accession>A0A3Q7GYT4</accession>
<dbReference type="AlphaFoldDB" id="A0A3Q7GYT4"/>
<organism evidence="1">
    <name type="scientific">Solanum lycopersicum</name>
    <name type="common">Tomato</name>
    <name type="synonym">Lycopersicon esculentum</name>
    <dbReference type="NCBI Taxonomy" id="4081"/>
    <lineage>
        <taxon>Eukaryota</taxon>
        <taxon>Viridiplantae</taxon>
        <taxon>Streptophyta</taxon>
        <taxon>Embryophyta</taxon>
        <taxon>Tracheophyta</taxon>
        <taxon>Spermatophyta</taxon>
        <taxon>Magnoliopsida</taxon>
        <taxon>eudicotyledons</taxon>
        <taxon>Gunneridae</taxon>
        <taxon>Pentapetalae</taxon>
        <taxon>asterids</taxon>
        <taxon>lamiids</taxon>
        <taxon>Solanales</taxon>
        <taxon>Solanaceae</taxon>
        <taxon>Solanoideae</taxon>
        <taxon>Solaneae</taxon>
        <taxon>Solanum</taxon>
        <taxon>Solanum subgen. Lycopersicon</taxon>
    </lineage>
</organism>
<reference evidence="1" key="1">
    <citation type="journal article" date="2012" name="Nature">
        <title>The tomato genome sequence provides insights into fleshy fruit evolution.</title>
        <authorList>
            <consortium name="Tomato Genome Consortium"/>
        </authorList>
    </citation>
    <scope>NUCLEOTIDE SEQUENCE [LARGE SCALE GENOMIC DNA]</scope>
    <source>
        <strain evidence="1">cv. Heinz 1706</strain>
    </source>
</reference>
<dbReference type="Gramene" id="Solyc06g065215.1.1">
    <property type="protein sequence ID" value="Solyc06g065215.1.1"/>
    <property type="gene ID" value="Solyc06g065215.1"/>
</dbReference>
<dbReference type="InParanoid" id="A0A3Q7GYT4"/>